<reference evidence="1 2" key="1">
    <citation type="submission" date="2019-05" db="EMBL/GenBank/DDBJ databases">
        <title>Another draft genome of Portunus trituberculatus and its Hox gene families provides insights of decapod evolution.</title>
        <authorList>
            <person name="Jeong J.-H."/>
            <person name="Song I."/>
            <person name="Kim S."/>
            <person name="Choi T."/>
            <person name="Kim D."/>
            <person name="Ryu S."/>
            <person name="Kim W."/>
        </authorList>
    </citation>
    <scope>NUCLEOTIDE SEQUENCE [LARGE SCALE GENOMIC DNA]</scope>
    <source>
        <tissue evidence="1">Muscle</tissue>
    </source>
</reference>
<name>A0A5B7I8M4_PORTR</name>
<evidence type="ECO:0000313" key="2">
    <source>
        <dbReference type="Proteomes" id="UP000324222"/>
    </source>
</evidence>
<proteinExistence type="predicted"/>
<evidence type="ECO:0000313" key="1">
    <source>
        <dbReference type="EMBL" id="MPC80870.1"/>
    </source>
</evidence>
<organism evidence="1 2">
    <name type="scientific">Portunus trituberculatus</name>
    <name type="common">Swimming crab</name>
    <name type="synonym">Neptunus trituberculatus</name>
    <dbReference type="NCBI Taxonomy" id="210409"/>
    <lineage>
        <taxon>Eukaryota</taxon>
        <taxon>Metazoa</taxon>
        <taxon>Ecdysozoa</taxon>
        <taxon>Arthropoda</taxon>
        <taxon>Crustacea</taxon>
        <taxon>Multicrustacea</taxon>
        <taxon>Malacostraca</taxon>
        <taxon>Eumalacostraca</taxon>
        <taxon>Eucarida</taxon>
        <taxon>Decapoda</taxon>
        <taxon>Pleocyemata</taxon>
        <taxon>Brachyura</taxon>
        <taxon>Eubrachyura</taxon>
        <taxon>Portunoidea</taxon>
        <taxon>Portunidae</taxon>
        <taxon>Portuninae</taxon>
        <taxon>Portunus</taxon>
    </lineage>
</organism>
<comment type="caution">
    <text evidence="1">The sequence shown here is derived from an EMBL/GenBank/DDBJ whole genome shotgun (WGS) entry which is preliminary data.</text>
</comment>
<keyword evidence="2" id="KW-1185">Reference proteome</keyword>
<gene>
    <name evidence="1" type="ORF">E2C01_075464</name>
</gene>
<dbReference type="Proteomes" id="UP000324222">
    <property type="component" value="Unassembled WGS sequence"/>
</dbReference>
<protein>
    <submittedName>
        <fullName evidence="1">Uncharacterized protein</fullName>
    </submittedName>
</protein>
<accession>A0A5B7I8M4</accession>
<sequence length="60" mass="6795">MDLDALPYSPPSHNEAYFSAKVQRMLAQWWHEGFCETGKRAELPNVINVLEYQGSLLQGG</sequence>
<dbReference type="EMBL" id="VSRR010055261">
    <property type="protein sequence ID" value="MPC80870.1"/>
    <property type="molecule type" value="Genomic_DNA"/>
</dbReference>
<dbReference type="AlphaFoldDB" id="A0A5B7I8M4"/>